<keyword evidence="3" id="KW-0496">Mitochondrion</keyword>
<geneLocation type="mitochondrion" evidence="3"/>
<proteinExistence type="predicted"/>
<evidence type="ECO:0000313" key="2">
    <source>
        <dbReference type="EMBL" id="CEO96768.1"/>
    </source>
</evidence>
<sequence length="133" mass="14518">MAQGKRSFAAKPVGKTGAGKSALMKRVKNAPTKRKKARASTMTSAINRNIEALIIQRASATGSDFNVVKKGAQTVVKARRKDLVKTVANRAVRKASGKYDPELAELKEEIQVIKGEQPNDDDSYDEGDLMRLM</sequence>
<organism evidence="2 4">
    <name type="scientific">Plasmodiophora brassicae</name>
    <name type="common">Clubroot disease agent</name>
    <dbReference type="NCBI Taxonomy" id="37360"/>
    <lineage>
        <taxon>Eukaryota</taxon>
        <taxon>Sar</taxon>
        <taxon>Rhizaria</taxon>
        <taxon>Endomyxa</taxon>
        <taxon>Phytomyxea</taxon>
        <taxon>Plasmodiophorida</taxon>
        <taxon>Plasmodiophoridae</taxon>
        <taxon>Plasmodiophora</taxon>
    </lineage>
</organism>
<gene>
    <name evidence="2" type="ORF">PBRA_005372</name>
    <name evidence="3" type="ORF">PLBR_LOCUS7911</name>
</gene>
<evidence type="ECO:0000313" key="4">
    <source>
        <dbReference type="Proteomes" id="UP000039324"/>
    </source>
</evidence>
<feature type="compositionally biased region" description="Basic residues" evidence="1">
    <location>
        <begin position="23"/>
        <end position="38"/>
    </location>
</feature>
<dbReference type="Proteomes" id="UP000039324">
    <property type="component" value="Unassembled WGS sequence"/>
</dbReference>
<dbReference type="AlphaFoldDB" id="A0A0G4IN80"/>
<reference evidence="2 4" key="1">
    <citation type="submission" date="2015-02" db="EMBL/GenBank/DDBJ databases">
        <authorList>
            <person name="Chooi Y.-H."/>
        </authorList>
    </citation>
    <scope>NUCLEOTIDE SEQUENCE [LARGE SCALE GENOMIC DNA]</scope>
    <source>
        <strain evidence="2">E3</strain>
    </source>
</reference>
<dbReference type="EMBL" id="CDSF01000076">
    <property type="protein sequence ID" value="CEO96768.1"/>
    <property type="molecule type" value="Genomic_DNA"/>
</dbReference>
<evidence type="ECO:0000313" key="5">
    <source>
        <dbReference type="Proteomes" id="UP000290189"/>
    </source>
</evidence>
<reference evidence="3 5" key="2">
    <citation type="submission" date="2018-03" db="EMBL/GenBank/DDBJ databases">
        <authorList>
            <person name="Fogelqvist J."/>
        </authorList>
    </citation>
    <scope>NUCLEOTIDE SEQUENCE [LARGE SCALE GENOMIC DNA]</scope>
</reference>
<keyword evidence="4" id="KW-1185">Reference proteome</keyword>
<evidence type="ECO:0000256" key="1">
    <source>
        <dbReference type="SAM" id="MobiDB-lite"/>
    </source>
</evidence>
<dbReference type="Proteomes" id="UP000290189">
    <property type="component" value="Unassembled WGS sequence"/>
</dbReference>
<name>A0A0G4IN80_PLABS</name>
<evidence type="ECO:0000313" key="3">
    <source>
        <dbReference type="EMBL" id="SPR00696.1"/>
    </source>
</evidence>
<dbReference type="EMBL" id="OVEO01000015">
    <property type="protein sequence ID" value="SPR00696.1"/>
    <property type="molecule type" value="Genomic_DNA"/>
</dbReference>
<feature type="compositionally biased region" description="Acidic residues" evidence="1">
    <location>
        <begin position="118"/>
        <end position="127"/>
    </location>
</feature>
<feature type="region of interest" description="Disordered" evidence="1">
    <location>
        <begin position="110"/>
        <end position="133"/>
    </location>
</feature>
<protein>
    <submittedName>
        <fullName evidence="2">Uncharacterized protein</fullName>
    </submittedName>
</protein>
<accession>A0A0G4IN80</accession>
<feature type="region of interest" description="Disordered" evidence="1">
    <location>
        <begin position="1"/>
        <end position="42"/>
    </location>
</feature>